<sequence length="281" mass="30519">MMPEELTASPRVKDTVAVGGQLQSAVSRASASKVPEVTVLFWVVKILTTGMGETTSDFLVHQFEPEIALALGFAALLISLLLQFSVRRYIPWVYWTAVAMVSVFGTMAADAVHVGLGVPYLASTLFFTVALAVVFLLWHRSEKTLSIHSITTRRRESFYWAAVLTTFALGTATGDLTAYTLGLGYFASGIMFAAVIAVPALAHWRRLLAAIPAFWFAYILTRPLGASFSDWTAVSSDRGGLDWGTGPVSLALAAGIAVLVALMTIKRRNHEPERQDHLIQA</sequence>
<feature type="transmembrane region" description="Helical" evidence="1">
    <location>
        <begin position="118"/>
        <end position="138"/>
    </location>
</feature>
<dbReference type="RefSeq" id="WP_345049384.1">
    <property type="nucleotide sequence ID" value="NZ_BAABED010000001.1"/>
</dbReference>
<keyword evidence="3" id="KW-1185">Reference proteome</keyword>
<evidence type="ECO:0000313" key="3">
    <source>
        <dbReference type="Proteomes" id="UP001589536"/>
    </source>
</evidence>
<reference evidence="2 3" key="1">
    <citation type="submission" date="2024-09" db="EMBL/GenBank/DDBJ databases">
        <authorList>
            <person name="Sun Q."/>
            <person name="Mori K."/>
        </authorList>
    </citation>
    <scope>NUCLEOTIDE SEQUENCE [LARGE SCALE GENOMIC DNA]</scope>
    <source>
        <strain evidence="2 3">JCM 13519</strain>
    </source>
</reference>
<accession>A0ABV5UNQ3</accession>
<protein>
    <recommendedName>
        <fullName evidence="4">Membrane-anchored protein</fullName>
    </recommendedName>
</protein>
<evidence type="ECO:0000313" key="2">
    <source>
        <dbReference type="EMBL" id="MFB9712812.1"/>
    </source>
</evidence>
<feature type="transmembrane region" description="Helical" evidence="1">
    <location>
        <begin position="245"/>
        <end position="265"/>
    </location>
</feature>
<evidence type="ECO:0000256" key="1">
    <source>
        <dbReference type="SAM" id="Phobius"/>
    </source>
</evidence>
<feature type="transmembrane region" description="Helical" evidence="1">
    <location>
        <begin position="67"/>
        <end position="85"/>
    </location>
</feature>
<keyword evidence="1" id="KW-0812">Transmembrane</keyword>
<feature type="transmembrane region" description="Helical" evidence="1">
    <location>
        <begin position="185"/>
        <end position="202"/>
    </location>
</feature>
<comment type="caution">
    <text evidence="2">The sequence shown here is derived from an EMBL/GenBank/DDBJ whole genome shotgun (WGS) entry which is preliminary data.</text>
</comment>
<dbReference type="EMBL" id="JBHMBH010000006">
    <property type="protein sequence ID" value="MFB9712812.1"/>
    <property type="molecule type" value="Genomic_DNA"/>
</dbReference>
<evidence type="ECO:0008006" key="4">
    <source>
        <dbReference type="Google" id="ProtNLM"/>
    </source>
</evidence>
<feature type="transmembrane region" description="Helical" evidence="1">
    <location>
        <begin position="92"/>
        <end position="112"/>
    </location>
</feature>
<keyword evidence="1" id="KW-0472">Membrane</keyword>
<organism evidence="2 3">
    <name type="scientific">Arthrobacter methylotrophus</name>
    <dbReference type="NCBI Taxonomy" id="121291"/>
    <lineage>
        <taxon>Bacteria</taxon>
        <taxon>Bacillati</taxon>
        <taxon>Actinomycetota</taxon>
        <taxon>Actinomycetes</taxon>
        <taxon>Micrococcales</taxon>
        <taxon>Micrococcaceae</taxon>
        <taxon>Arthrobacter</taxon>
    </lineage>
</organism>
<dbReference type="Pfam" id="PF03988">
    <property type="entry name" value="DUF347"/>
    <property type="match status" value="4"/>
</dbReference>
<proteinExistence type="predicted"/>
<name>A0ABV5UNQ3_9MICC</name>
<keyword evidence="1" id="KW-1133">Transmembrane helix</keyword>
<dbReference type="Proteomes" id="UP001589536">
    <property type="component" value="Unassembled WGS sequence"/>
</dbReference>
<dbReference type="InterPro" id="IPR007136">
    <property type="entry name" value="DUF347"/>
</dbReference>
<feature type="transmembrane region" description="Helical" evidence="1">
    <location>
        <begin position="207"/>
        <end position="225"/>
    </location>
</feature>
<gene>
    <name evidence="2" type="ORF">ACFFPI_01405</name>
</gene>
<feature type="transmembrane region" description="Helical" evidence="1">
    <location>
        <begin position="158"/>
        <end position="179"/>
    </location>
</feature>